<feature type="disulfide bond" evidence="10">
    <location>
        <begin position="73"/>
        <end position="137"/>
    </location>
</feature>
<evidence type="ECO:0000313" key="12">
    <source>
        <dbReference type="EnsemblMetazoa" id="XP_019861192.1"/>
    </source>
</evidence>
<evidence type="ECO:0000313" key="13">
    <source>
        <dbReference type="Proteomes" id="UP000007879"/>
    </source>
</evidence>
<feature type="disulfide bond" evidence="10">
    <location>
        <begin position="954"/>
        <end position="1015"/>
    </location>
</feature>
<dbReference type="SMART" id="SM00202">
    <property type="entry name" value="SR"/>
    <property type="match status" value="8"/>
</dbReference>
<reference evidence="12" key="2">
    <citation type="submission" date="2024-06" db="UniProtKB">
        <authorList>
            <consortium name="EnsemblMetazoa"/>
        </authorList>
    </citation>
    <scope>IDENTIFICATION</scope>
</reference>
<name>A0AAN0JW97_AMPQE</name>
<comment type="subcellular location">
    <subcellularLocation>
        <location evidence="1">Membrane</location>
        <topology evidence="1">Single-pass membrane protein</topology>
    </subcellularLocation>
</comment>
<evidence type="ECO:0000256" key="6">
    <source>
        <dbReference type="ARBA" id="ARBA00023136"/>
    </source>
</evidence>
<evidence type="ECO:0000256" key="3">
    <source>
        <dbReference type="ARBA" id="ARBA00022729"/>
    </source>
</evidence>
<evidence type="ECO:0000256" key="8">
    <source>
        <dbReference type="ARBA" id="ARBA00023170"/>
    </source>
</evidence>
<reference evidence="13" key="1">
    <citation type="journal article" date="2010" name="Nature">
        <title>The Amphimedon queenslandica genome and the evolution of animal complexity.</title>
        <authorList>
            <person name="Srivastava M."/>
            <person name="Simakov O."/>
            <person name="Chapman J."/>
            <person name="Fahey B."/>
            <person name="Gauthier M.E."/>
            <person name="Mitros T."/>
            <person name="Richards G.S."/>
            <person name="Conaco C."/>
            <person name="Dacre M."/>
            <person name="Hellsten U."/>
            <person name="Larroux C."/>
            <person name="Putnam N.H."/>
            <person name="Stanke M."/>
            <person name="Adamska M."/>
            <person name="Darling A."/>
            <person name="Degnan S.M."/>
            <person name="Oakley T.H."/>
            <person name="Plachetzki D.C."/>
            <person name="Zhai Y."/>
            <person name="Adamski M."/>
            <person name="Calcino A."/>
            <person name="Cummins S.F."/>
            <person name="Goodstein D.M."/>
            <person name="Harris C."/>
            <person name="Jackson D.J."/>
            <person name="Leys S.P."/>
            <person name="Shu S."/>
            <person name="Woodcroft B.J."/>
            <person name="Vervoort M."/>
            <person name="Kosik K.S."/>
            <person name="Manning G."/>
            <person name="Degnan B.M."/>
            <person name="Rokhsar D.S."/>
        </authorList>
    </citation>
    <scope>NUCLEOTIDE SEQUENCE [LARGE SCALE GENOMIC DNA]</scope>
</reference>
<feature type="domain" description="SRCR" evidence="11">
    <location>
        <begin position="914"/>
        <end position="1016"/>
    </location>
</feature>
<feature type="domain" description="SRCR" evidence="11">
    <location>
        <begin position="802"/>
        <end position="904"/>
    </location>
</feature>
<feature type="disulfide bond" evidence="10">
    <location>
        <begin position="872"/>
        <end position="882"/>
    </location>
</feature>
<feature type="disulfide bond" evidence="10">
    <location>
        <begin position="86"/>
        <end position="147"/>
    </location>
</feature>
<sequence length="1071" mass="117833">MSDVWSCPSTATSLLECRQYSYQIISFNDHYYDLGVRCQSPCTNGDIRLIGSSTNPLIGRVELCFNETWGTICDNNWDNNDATVVCRQLGFSDQGAIAGQNDYTEGYKSFHITDLSCQGTEESVFNCSYSNVQSMNCNQYDDAYVTCTAPSTERNCNTTGDIRLIGGQSQYEGRVELCYGNSWRAICPSSWGTSDARVACRQLNYTANGAVAFNSFGIGLGQFHNARFYCSGSETNLLSCSYYTYNCNHYSYGAGVLCEGPCTNGDVQLKGDSRYTDFGRVEICFNNTWGTICDDHWDSNDATVLCKQLGFSPFGAISKTGYYTENYLSHHIYSINCTGNESSLLDCAYSIELGSGSNCYSHEDAAVICHNLNAQYSNCTDFDVQLVGGDSPNEGKVQIWYQWINTLYKGQVAENDVLMVTDLGCSSTDTLITQCSFSHFTRASRCDGRTVAAIRCHNCTDGEIKIIPYSSYSKLIGRLEVCVNGVWGVICRDFFDDNDAAVACTQLGYSSIGSIAIKNSYYSGAINIDIIDLNCTGGENNISNCPRNALIGQHTCTSNYYYAGVACYTSSVNYTNCTTGQIRLSGNIEGRVELCYSNVWYGVCGDSYYSMGSVVCDSIGYERDTEYRSNFVDLQDIPLYPYEFSCSSNDNSLFECSKYVASCYSSSWYYYGDYAGVTCRDVCQNGTIRLSGSGYPNIGMVELCISSEWGTICRDSFDTYDASVVCKQLGYSPYGSVLLHYYSPSAPEFIYDLNCTGSEERVLSCPFIVTGSYSCSNYFDAAVICQVNTTGNIDLTCSDGDVRLIGGINDAEGRIEMCYNNFWGQVCDSSWDTTDANVLCRQLGYQATGATAFRSSYFGNGPNPHLISNVYCRGYESSLLSCSYSFDQAARYCGDGAVAGAACLEIKNCENGAVRLVNTHTDATNVGRVELCVENTWTTLCDESWDYKDAQVICRQLGFSVYGALPEYDCYTESHLSFGITELNCTGDEDFLLNCSYSNAALHNCQSHSDASVVCQRTAYQANCTNGQVRLVDGITEDDGRVEICISQAWGSICSSSWSIQDVLVVCRQLG</sequence>
<dbReference type="Gene3D" id="3.10.250.10">
    <property type="entry name" value="SRCR-like domain"/>
    <property type="match status" value="9"/>
</dbReference>
<dbReference type="AlphaFoldDB" id="A0AAN0JW97"/>
<dbReference type="PROSITE" id="PS00420">
    <property type="entry name" value="SRCR_1"/>
    <property type="match status" value="2"/>
</dbReference>
<dbReference type="Proteomes" id="UP000007879">
    <property type="component" value="Unassembled WGS sequence"/>
</dbReference>
<feature type="disulfide bond" evidence="10">
    <location>
        <begin position="985"/>
        <end position="995"/>
    </location>
</feature>
<comment type="caution">
    <text evidence="10">Lacks conserved residue(s) required for the propagation of feature annotation.</text>
</comment>
<evidence type="ECO:0000256" key="1">
    <source>
        <dbReference type="ARBA" id="ARBA00004167"/>
    </source>
</evidence>
<dbReference type="InterPro" id="IPR036772">
    <property type="entry name" value="SRCR-like_dom_sf"/>
</dbReference>
<organism evidence="12 13">
    <name type="scientific">Amphimedon queenslandica</name>
    <name type="common">Sponge</name>
    <dbReference type="NCBI Taxonomy" id="400682"/>
    <lineage>
        <taxon>Eukaryota</taxon>
        <taxon>Metazoa</taxon>
        <taxon>Porifera</taxon>
        <taxon>Demospongiae</taxon>
        <taxon>Heteroscleromorpha</taxon>
        <taxon>Haplosclerida</taxon>
        <taxon>Niphatidae</taxon>
        <taxon>Amphimedon</taxon>
    </lineage>
</organism>
<feature type="disulfide bond" evidence="10">
    <location>
        <begin position="646"/>
        <end position="656"/>
    </location>
</feature>
<evidence type="ECO:0000256" key="4">
    <source>
        <dbReference type="ARBA" id="ARBA00022737"/>
    </source>
</evidence>
<keyword evidence="7 10" id="KW-1015">Disulfide bond</keyword>
<feature type="domain" description="SRCR" evidence="11">
    <location>
        <begin position="1029"/>
        <end position="1071"/>
    </location>
</feature>
<dbReference type="FunFam" id="3.10.250.10:FF:000001">
    <property type="entry name" value="Lysyl oxidase 4 isoform X1"/>
    <property type="match status" value="3"/>
</dbReference>
<dbReference type="FunFam" id="3.10.250.10:FF:000016">
    <property type="entry name" value="Scavenger receptor cysteine-rich protein type 12"/>
    <property type="match status" value="3"/>
</dbReference>
<dbReference type="PANTHER" id="PTHR19331:SF465">
    <property type="entry name" value="EGG PEPTIDE SPERACT RECEPTOR"/>
    <property type="match status" value="1"/>
</dbReference>
<dbReference type="KEGG" id="aqu:100639002"/>
<dbReference type="SUPFAM" id="SSF56487">
    <property type="entry name" value="SRCR-like"/>
    <property type="match status" value="10"/>
</dbReference>
<feature type="domain" description="SRCR" evidence="11">
    <location>
        <begin position="162"/>
        <end position="259"/>
    </location>
</feature>
<dbReference type="EnsemblMetazoa" id="XM_020005633.1">
    <property type="protein sequence ID" value="XP_019861192.1"/>
    <property type="gene ID" value="LOC100639002"/>
</dbReference>
<dbReference type="GeneID" id="100639002"/>
<dbReference type="PRINTS" id="PR00258">
    <property type="entry name" value="SPERACTRCPTR"/>
</dbReference>
<feature type="domain" description="SRCR" evidence="11">
    <location>
        <begin position="464"/>
        <end position="568"/>
    </location>
</feature>
<proteinExistence type="predicted"/>
<keyword evidence="6" id="KW-0472">Membrane</keyword>
<dbReference type="GO" id="GO:0016020">
    <property type="term" value="C:membrane"/>
    <property type="evidence" value="ECO:0007669"/>
    <property type="project" value="UniProtKB-SubCell"/>
</dbReference>
<dbReference type="PROSITE" id="PS50287">
    <property type="entry name" value="SRCR_2"/>
    <property type="match status" value="9"/>
</dbReference>
<feature type="disulfide bond" evidence="10">
    <location>
        <begin position="755"/>
        <end position="765"/>
    </location>
</feature>
<evidence type="ECO:0000256" key="2">
    <source>
        <dbReference type="ARBA" id="ARBA00022692"/>
    </source>
</evidence>
<accession>A0AAN0JW97</accession>
<feature type="disulfide bond" evidence="10">
    <location>
        <begin position="117"/>
        <end position="127"/>
    </location>
</feature>
<feature type="disulfide bond" evidence="10">
    <location>
        <begin position="230"/>
        <end position="240"/>
    </location>
</feature>
<dbReference type="FunFam" id="3.10.250.10:FF:000007">
    <property type="entry name" value="Soluble scavenger receptor cysteine-rich domain-containing protein SSC5D"/>
    <property type="match status" value="1"/>
</dbReference>
<evidence type="ECO:0000256" key="10">
    <source>
        <dbReference type="PROSITE-ProRule" id="PRU00196"/>
    </source>
</evidence>
<keyword evidence="5" id="KW-1133">Transmembrane helix</keyword>
<feature type="disulfide bond" evidence="10">
    <location>
        <begin position="941"/>
        <end position="1005"/>
    </location>
</feature>
<keyword evidence="9" id="KW-0325">Glycoprotein</keyword>
<feature type="disulfide bond" evidence="10">
    <location>
        <begin position="337"/>
        <end position="347"/>
    </location>
</feature>
<keyword evidence="3" id="KW-0732">Signal</keyword>
<feature type="domain" description="SRCR" evidence="11">
    <location>
        <begin position="47"/>
        <end position="148"/>
    </location>
</feature>
<dbReference type="Pfam" id="PF00530">
    <property type="entry name" value="SRCR"/>
    <property type="match status" value="9"/>
</dbReference>
<dbReference type="InterPro" id="IPR001190">
    <property type="entry name" value="SRCR"/>
</dbReference>
<feature type="disulfide bond" evidence="10">
    <location>
        <begin position="535"/>
        <end position="545"/>
    </location>
</feature>
<keyword evidence="8" id="KW-0675">Receptor</keyword>
<dbReference type="RefSeq" id="XP_019861192.1">
    <property type="nucleotide sequence ID" value="XM_020005633.1"/>
</dbReference>
<keyword evidence="2" id="KW-0812">Transmembrane</keyword>
<evidence type="ECO:0000256" key="7">
    <source>
        <dbReference type="ARBA" id="ARBA00023157"/>
    </source>
</evidence>
<feature type="domain" description="SRCR" evidence="11">
    <location>
        <begin position="688"/>
        <end position="786"/>
    </location>
</feature>
<evidence type="ECO:0000256" key="5">
    <source>
        <dbReference type="ARBA" id="ARBA00022989"/>
    </source>
</evidence>
<keyword evidence="13" id="KW-1185">Reference proteome</keyword>
<feature type="domain" description="SRCR" evidence="11">
    <location>
        <begin position="575"/>
        <end position="680"/>
    </location>
</feature>
<protein>
    <recommendedName>
        <fullName evidence="11">SRCR domain-containing protein</fullName>
    </recommendedName>
</protein>
<feature type="domain" description="SRCR" evidence="11">
    <location>
        <begin position="267"/>
        <end position="370"/>
    </location>
</feature>
<keyword evidence="4" id="KW-0677">Repeat</keyword>
<dbReference type="PANTHER" id="PTHR19331">
    <property type="entry name" value="SCAVENGER RECEPTOR DOMAIN-CONTAINING"/>
    <property type="match status" value="1"/>
</dbReference>
<evidence type="ECO:0000259" key="11">
    <source>
        <dbReference type="PROSITE" id="PS50287"/>
    </source>
</evidence>
<evidence type="ECO:0000256" key="9">
    <source>
        <dbReference type="ARBA" id="ARBA00023180"/>
    </source>
</evidence>